<dbReference type="Proteomes" id="UP001606134">
    <property type="component" value="Unassembled WGS sequence"/>
</dbReference>
<sequence>MKKTTQIARYMARARDLKDLAIELEVRESLWLQRGCSPERITVLAAIPAVRRDLCMLVMASVTIDELPVETFFLATLYLTKKSMGWTRQHRQACPLGWECELSGPDGRTYGVQASKADACLDRQQLIARLEAMGLASWAIEELGIEVPRAHVVRLNDFRSAVVRSASAR</sequence>
<keyword evidence="2" id="KW-1185">Reference proteome</keyword>
<organism evidence="1 2">
    <name type="scientific">Pelomonas candidula</name>
    <dbReference type="NCBI Taxonomy" id="3299025"/>
    <lineage>
        <taxon>Bacteria</taxon>
        <taxon>Pseudomonadati</taxon>
        <taxon>Pseudomonadota</taxon>
        <taxon>Betaproteobacteria</taxon>
        <taxon>Burkholderiales</taxon>
        <taxon>Sphaerotilaceae</taxon>
        <taxon>Roseateles</taxon>
    </lineage>
</organism>
<evidence type="ECO:0000313" key="1">
    <source>
        <dbReference type="EMBL" id="MFG6488278.1"/>
    </source>
</evidence>
<protein>
    <submittedName>
        <fullName evidence="1">Uncharacterized protein</fullName>
    </submittedName>
</protein>
<reference evidence="1 2" key="1">
    <citation type="submission" date="2024-08" db="EMBL/GenBank/DDBJ databases">
        <authorList>
            <person name="Lu H."/>
        </authorList>
    </citation>
    <scope>NUCLEOTIDE SEQUENCE [LARGE SCALE GENOMIC DNA]</scope>
    <source>
        <strain evidence="1 2">BYS78W</strain>
    </source>
</reference>
<dbReference type="EMBL" id="JBIGIC010000008">
    <property type="protein sequence ID" value="MFG6488278.1"/>
    <property type="molecule type" value="Genomic_DNA"/>
</dbReference>
<proteinExistence type="predicted"/>
<comment type="caution">
    <text evidence="1">The sequence shown here is derived from an EMBL/GenBank/DDBJ whole genome shotgun (WGS) entry which is preliminary data.</text>
</comment>
<evidence type="ECO:0000313" key="2">
    <source>
        <dbReference type="Proteomes" id="UP001606134"/>
    </source>
</evidence>
<gene>
    <name evidence="1" type="ORF">ACG04R_16445</name>
</gene>
<name>A0ABW7HEC8_9BURK</name>
<accession>A0ABW7HEC8</accession>
<dbReference type="RefSeq" id="WP_394412856.1">
    <property type="nucleotide sequence ID" value="NZ_JBIGIC010000008.1"/>
</dbReference>